<dbReference type="Pfam" id="PF02757">
    <property type="entry name" value="YLP"/>
    <property type="match status" value="6"/>
</dbReference>
<evidence type="ECO:0000313" key="3">
    <source>
        <dbReference type="EnsemblMetazoa" id="SCAU007993-PA"/>
    </source>
</evidence>
<protein>
    <submittedName>
        <fullName evidence="3">Uncharacterized protein</fullName>
    </submittedName>
</protein>
<dbReference type="EnsemblMetazoa" id="SCAU007993-RA">
    <property type="protein sequence ID" value="SCAU007993-PA"/>
    <property type="gene ID" value="SCAU007993"/>
</dbReference>
<proteinExistence type="predicted"/>
<gene>
    <name evidence="3" type="primary">106090059</name>
</gene>
<dbReference type="InterPro" id="IPR004011">
    <property type="entry name" value="Gyr_motif"/>
</dbReference>
<dbReference type="InterPro" id="IPR004019">
    <property type="entry name" value="YLP_motif"/>
</dbReference>
<dbReference type="Pfam" id="PF02756">
    <property type="entry name" value="GYR"/>
    <property type="match status" value="5"/>
</dbReference>
<feature type="signal peptide" evidence="2">
    <location>
        <begin position="1"/>
        <end position="18"/>
    </location>
</feature>
<dbReference type="AlphaFoldDB" id="A0A1I8PH62"/>
<dbReference type="VEuPathDB" id="VectorBase:SCAU007993"/>
<evidence type="ECO:0000256" key="2">
    <source>
        <dbReference type="SAM" id="SignalP"/>
    </source>
</evidence>
<reference evidence="3" key="1">
    <citation type="submission" date="2020-05" db="UniProtKB">
        <authorList>
            <consortium name="EnsemblMetazoa"/>
        </authorList>
    </citation>
    <scope>IDENTIFICATION</scope>
    <source>
        <strain evidence="3">USDA</strain>
    </source>
</reference>
<keyword evidence="4" id="KW-1185">Reference proteome</keyword>
<dbReference type="Proteomes" id="UP000095300">
    <property type="component" value="Unassembled WGS sequence"/>
</dbReference>
<keyword evidence="2" id="KW-0732">Signal</keyword>
<accession>A0A1I8PH62</accession>
<feature type="chain" id="PRO_5009326630" evidence="2">
    <location>
        <begin position="19"/>
        <end position="269"/>
    </location>
</feature>
<evidence type="ECO:0000256" key="1">
    <source>
        <dbReference type="SAM" id="MobiDB-lite"/>
    </source>
</evidence>
<feature type="region of interest" description="Disordered" evidence="1">
    <location>
        <begin position="231"/>
        <end position="251"/>
    </location>
</feature>
<evidence type="ECO:0000313" key="4">
    <source>
        <dbReference type="Proteomes" id="UP000095300"/>
    </source>
</evidence>
<name>A0A1I8PH62_STOCA</name>
<sequence length="269" mass="31186">MKLFVTLLALSLGAVVFAQSNGIDAAGDEPSQEYLPPTEEANAAKLADDGYRYKTVRKLKYRARHRREVNQEYLPPVNEPSKEYLAPSEEQAETKLNDNGYRYRTVHKLKLRSRHRRDVSEEYLAPVNEPTQEYLPPGEEKAEDGYRYKTVRTLKFRSRHRRDVSEIEQPSKDYLPPVDVELAPDLKTVLGDDGYRYKTVRRLKFRRHRREADMAAAADKDAAAAYLPPAEEMPADEANADMPEAKSAELAQDGYRYKTVRRIRYRYRQ</sequence>
<dbReference type="SMART" id="SM00713">
    <property type="entry name" value="GYR"/>
    <property type="match status" value="5"/>
</dbReference>
<dbReference type="OrthoDB" id="8069123at2759"/>
<dbReference type="STRING" id="35570.A0A1I8PH62"/>
<organism evidence="3 4">
    <name type="scientific">Stomoxys calcitrans</name>
    <name type="common">Stable fly</name>
    <name type="synonym">Conops calcitrans</name>
    <dbReference type="NCBI Taxonomy" id="35570"/>
    <lineage>
        <taxon>Eukaryota</taxon>
        <taxon>Metazoa</taxon>
        <taxon>Ecdysozoa</taxon>
        <taxon>Arthropoda</taxon>
        <taxon>Hexapoda</taxon>
        <taxon>Insecta</taxon>
        <taxon>Pterygota</taxon>
        <taxon>Neoptera</taxon>
        <taxon>Endopterygota</taxon>
        <taxon>Diptera</taxon>
        <taxon>Brachycera</taxon>
        <taxon>Muscomorpha</taxon>
        <taxon>Muscoidea</taxon>
        <taxon>Muscidae</taxon>
        <taxon>Stomoxys</taxon>
    </lineage>
</organism>